<evidence type="ECO:0000313" key="4">
    <source>
        <dbReference type="EMBL" id="VIP05268.1"/>
    </source>
</evidence>
<dbReference type="InterPro" id="IPR008930">
    <property type="entry name" value="Terpenoid_cyclase/PrenylTrfase"/>
</dbReference>
<dbReference type="InterPro" id="IPR032696">
    <property type="entry name" value="SQ_cyclase_C"/>
</dbReference>
<dbReference type="RefSeq" id="WP_162660364.1">
    <property type="nucleotide sequence ID" value="NZ_LR593887.1"/>
</dbReference>
<evidence type="ECO:0000259" key="3">
    <source>
        <dbReference type="Pfam" id="PF13243"/>
    </source>
</evidence>
<organism evidence="4">
    <name type="scientific">Tuwongella immobilis</name>
    <dbReference type="NCBI Taxonomy" id="692036"/>
    <lineage>
        <taxon>Bacteria</taxon>
        <taxon>Pseudomonadati</taxon>
        <taxon>Planctomycetota</taxon>
        <taxon>Planctomycetia</taxon>
        <taxon>Gemmatales</taxon>
        <taxon>Gemmataceae</taxon>
        <taxon>Tuwongella</taxon>
    </lineage>
</organism>
<dbReference type="Gene3D" id="1.50.10.20">
    <property type="match status" value="1"/>
</dbReference>
<dbReference type="KEGG" id="tim:GMBLW1_39250"/>
<evidence type="ECO:0000256" key="1">
    <source>
        <dbReference type="SAM" id="MobiDB-lite"/>
    </source>
</evidence>
<keyword evidence="2" id="KW-0732">Signal</keyword>
<name>A0A6C2YU48_9BACT</name>
<feature type="region of interest" description="Disordered" evidence="1">
    <location>
        <begin position="359"/>
        <end position="406"/>
    </location>
</feature>
<dbReference type="EMBL" id="LR593887">
    <property type="protein sequence ID" value="VTS07892.1"/>
    <property type="molecule type" value="Genomic_DNA"/>
</dbReference>
<evidence type="ECO:0000256" key="2">
    <source>
        <dbReference type="SAM" id="SignalP"/>
    </source>
</evidence>
<feature type="compositionally biased region" description="Pro residues" evidence="1">
    <location>
        <begin position="359"/>
        <end position="374"/>
    </location>
</feature>
<evidence type="ECO:0000313" key="5">
    <source>
        <dbReference type="Proteomes" id="UP000464378"/>
    </source>
</evidence>
<dbReference type="InParanoid" id="A0A6C2YU48"/>
<dbReference type="Pfam" id="PF13243">
    <property type="entry name" value="SQHop_cyclase_C"/>
    <property type="match status" value="1"/>
</dbReference>
<feature type="chain" id="PRO_5033534968" description="Squalene cyclase C-terminal domain-containing protein" evidence="2">
    <location>
        <begin position="26"/>
        <end position="406"/>
    </location>
</feature>
<dbReference type="Proteomes" id="UP000464378">
    <property type="component" value="Chromosome"/>
</dbReference>
<proteinExistence type="predicted"/>
<feature type="domain" description="Squalene cyclase C-terminal" evidence="3">
    <location>
        <begin position="203"/>
        <end position="356"/>
    </location>
</feature>
<dbReference type="SUPFAM" id="SSF48239">
    <property type="entry name" value="Terpenoid cyclases/Protein prenyltransferases"/>
    <property type="match status" value="1"/>
</dbReference>
<accession>A0A6C2YU48</accession>
<dbReference type="AlphaFoldDB" id="A0A6C2YU48"/>
<protein>
    <recommendedName>
        <fullName evidence="3">Squalene cyclase C-terminal domain-containing protein</fullName>
    </recommendedName>
</protein>
<gene>
    <name evidence="4" type="ORF">GMBLW1_39250</name>
</gene>
<sequence length="406" mass="43111">MMRLHRHFWILPTLVLLAVSGPLSADPPSPPPAAPPMAAPNPVPLSPIQIRQAITRALPLLTESIEGHSAARNCFTCHHHAVPVVALYQAQRKGIAVEPTAIADAIDHTQRHFEKMRSRLSKGSSPGPSPVGGATDNTGYALWMMAETAVPAGPTQTLLAEFTRNYRAASGHWPTAGRRPPSEASSFATTYVCIVGTKAYVVDESNRKSLQSRLDSAQKWLIETAATDTEDRVFRLLALHAIQAPAAAIAQAGEELRTTQQPDGGWRQLPTLSSDAYATGSALFALARTGQLSPDSKEYQRGLRFLVQSQQADGTWQVTTRSRPIQRYFESGFPYGKDQFISCAGSAWAVLALTAALPEPPSPSTVPVPAPPAAPTSAPTSAPAPTPPSGNASKSGGASGRTERGP</sequence>
<feature type="signal peptide" evidence="2">
    <location>
        <begin position="1"/>
        <end position="25"/>
    </location>
</feature>
<dbReference type="EMBL" id="LR586016">
    <property type="protein sequence ID" value="VIP05268.1"/>
    <property type="molecule type" value="Genomic_DNA"/>
</dbReference>
<reference evidence="4" key="1">
    <citation type="submission" date="2019-04" db="EMBL/GenBank/DDBJ databases">
        <authorList>
            <consortium name="Science for Life Laboratories"/>
        </authorList>
    </citation>
    <scope>NUCLEOTIDE SEQUENCE</scope>
    <source>
        <strain evidence="4">MBLW1</strain>
    </source>
</reference>
<keyword evidence="5" id="KW-1185">Reference proteome</keyword>